<name>A0A2N1NH40_9GLOM</name>
<keyword evidence="1" id="KW-0812">Transmembrane</keyword>
<evidence type="ECO:0000256" key="1">
    <source>
        <dbReference type="SAM" id="Phobius"/>
    </source>
</evidence>
<accession>A0A2N1NH40</accession>
<keyword evidence="1" id="KW-1133">Transmembrane helix</keyword>
<evidence type="ECO:0000313" key="3">
    <source>
        <dbReference type="Proteomes" id="UP000233469"/>
    </source>
</evidence>
<sequence>MTTAIGTSEAVSTSDLEMETSKVDTFLKKIVFNNEMIINISLSSFFLGFFGFLEVTGSLSILESPWIWRSINENLIDNWSSGFWTCWIIQKKTLYGIP</sequence>
<dbReference type="EMBL" id="LLXL01000388">
    <property type="protein sequence ID" value="PKK73198.1"/>
    <property type="molecule type" value="Genomic_DNA"/>
</dbReference>
<reference evidence="2 3" key="2">
    <citation type="submission" date="2017-10" db="EMBL/GenBank/DDBJ databases">
        <title>Extensive intraspecific genome diversity in a model arbuscular mycorrhizal fungus.</title>
        <authorList>
            <person name="Chen E.C.H."/>
            <person name="Morin E."/>
            <person name="Baudet D."/>
            <person name="Noel J."/>
            <person name="Ndikumana S."/>
            <person name="Charron P."/>
            <person name="St-Onge C."/>
            <person name="Giorgi J."/>
            <person name="Grigoriev I.V."/>
            <person name="Roux C."/>
            <person name="Martin F.M."/>
            <person name="Corradi N."/>
        </authorList>
    </citation>
    <scope>NUCLEOTIDE SEQUENCE [LARGE SCALE GENOMIC DNA]</scope>
    <source>
        <strain evidence="2 3">C2</strain>
    </source>
</reference>
<reference evidence="2 3" key="1">
    <citation type="submission" date="2016-04" db="EMBL/GenBank/DDBJ databases">
        <title>Genome analyses suggest a sexual origin of heterokaryosis in a supposedly ancient asexual fungus.</title>
        <authorList>
            <person name="Ropars J."/>
            <person name="Sedzielewska K."/>
            <person name="Noel J."/>
            <person name="Charron P."/>
            <person name="Farinelli L."/>
            <person name="Marton T."/>
            <person name="Kruger M."/>
            <person name="Pelin A."/>
            <person name="Brachmann A."/>
            <person name="Corradi N."/>
        </authorList>
    </citation>
    <scope>NUCLEOTIDE SEQUENCE [LARGE SCALE GENOMIC DNA]</scope>
    <source>
        <strain evidence="2 3">C2</strain>
    </source>
</reference>
<evidence type="ECO:0000313" key="2">
    <source>
        <dbReference type="EMBL" id="PKK73198.1"/>
    </source>
</evidence>
<proteinExistence type="predicted"/>
<dbReference type="VEuPathDB" id="FungiDB:FUN_021926"/>
<dbReference type="AlphaFoldDB" id="A0A2N1NH40"/>
<dbReference type="Proteomes" id="UP000233469">
    <property type="component" value="Unassembled WGS sequence"/>
</dbReference>
<organism evidence="2 3">
    <name type="scientific">Rhizophagus irregularis</name>
    <dbReference type="NCBI Taxonomy" id="588596"/>
    <lineage>
        <taxon>Eukaryota</taxon>
        <taxon>Fungi</taxon>
        <taxon>Fungi incertae sedis</taxon>
        <taxon>Mucoromycota</taxon>
        <taxon>Glomeromycotina</taxon>
        <taxon>Glomeromycetes</taxon>
        <taxon>Glomerales</taxon>
        <taxon>Glomeraceae</taxon>
        <taxon>Rhizophagus</taxon>
    </lineage>
</organism>
<keyword evidence="1" id="KW-0472">Membrane</keyword>
<protein>
    <submittedName>
        <fullName evidence="2">Uncharacterized protein</fullName>
    </submittedName>
</protein>
<gene>
    <name evidence="2" type="ORF">RhiirC2_776322</name>
</gene>
<feature type="transmembrane region" description="Helical" evidence="1">
    <location>
        <begin position="36"/>
        <end position="62"/>
    </location>
</feature>
<comment type="caution">
    <text evidence="2">The sequence shown here is derived from an EMBL/GenBank/DDBJ whole genome shotgun (WGS) entry which is preliminary data.</text>
</comment>